<feature type="compositionally biased region" description="Basic residues" evidence="4">
    <location>
        <begin position="1"/>
        <end position="17"/>
    </location>
</feature>
<dbReference type="OrthoDB" id="341421at2759"/>
<keyword evidence="7" id="KW-1185">Reference proteome</keyword>
<dbReference type="PANTHER" id="PTHR13271:SF151">
    <property type="entry name" value="SET DOMAIN-CONTAINING PROTEIN 4"/>
    <property type="match status" value="1"/>
</dbReference>
<dbReference type="AlphaFoldDB" id="A0A3B3S4M8"/>
<dbReference type="Pfam" id="PF09273">
    <property type="entry name" value="Rubis-subs-bind"/>
    <property type="match status" value="1"/>
</dbReference>
<evidence type="ECO:0000256" key="4">
    <source>
        <dbReference type="SAM" id="MobiDB-lite"/>
    </source>
</evidence>
<dbReference type="GO" id="GO:0032259">
    <property type="term" value="P:methylation"/>
    <property type="evidence" value="ECO:0007669"/>
    <property type="project" value="UniProtKB-KW"/>
</dbReference>
<keyword evidence="3" id="KW-0949">S-adenosyl-L-methionine</keyword>
<dbReference type="PROSITE" id="PS50280">
    <property type="entry name" value="SET"/>
    <property type="match status" value="1"/>
</dbReference>
<keyword evidence="2" id="KW-0808">Transferase</keyword>
<accession>A0A3B3S4M8</accession>
<dbReference type="CDD" id="cd19177">
    <property type="entry name" value="SET_SETD4"/>
    <property type="match status" value="1"/>
</dbReference>
<dbReference type="CTD" id="54093"/>
<proteinExistence type="predicted"/>
<dbReference type="InterPro" id="IPR046341">
    <property type="entry name" value="SET_dom_sf"/>
</dbReference>
<dbReference type="InterPro" id="IPR050600">
    <property type="entry name" value="SETD3_SETD6_MTase"/>
</dbReference>
<evidence type="ECO:0000256" key="3">
    <source>
        <dbReference type="ARBA" id="ARBA00022691"/>
    </source>
</evidence>
<sequence length="476" mass="54121">MRNRTGRRARRKRRRLKSGQDPTRAVSLCHKSQYVELRRWLKERGFSSRSLVPALFSDTGRGLMTMKPVQAGDVLISLPETCLLTTTTVLSSSIGEYIRRWKPPLSPLLAICVFLISERHLGSQSRWKPYIDVLPKSYTCPAYFSDSVVSLLPGVLRKKALNQRDAVLEMHCSSRGFTHTLQPLFAQPVEDIFTCDAIRWAWCTVNSRTVYVQRCQSPFLSGDPDVYAMAPYLDLLNHSPVVQVEAGFNQATSCYEIRSTLGCKRFTQAFICYGAHDSQRLLLEYGFVAPNNPHRVVYVDPDLLQKFITGTDKQFSHKLLYLKDHHFLENLTFGVEGPSWKLMTTLRLLSLGPEQYASWKTVLLGAAVSQDCEERSVHLARILCQHLMEENADALERLSLMKVDADLSLTEQLSVVESLRREEQKILGYSFEVLRDIHIQPILPQLMEKVILLKIPHSKCEVGTPKMAAIVLRIGI</sequence>
<dbReference type="InterPro" id="IPR015353">
    <property type="entry name" value="Rubisco_LSMT_subst-bd"/>
</dbReference>
<reference evidence="6" key="2">
    <citation type="submission" date="2025-09" db="UniProtKB">
        <authorList>
            <consortium name="Ensembl"/>
        </authorList>
    </citation>
    <scope>IDENTIFICATION</scope>
</reference>
<name>A0A3B3S4M8_9TELE</name>
<evidence type="ECO:0000313" key="7">
    <source>
        <dbReference type="Proteomes" id="UP000261540"/>
    </source>
</evidence>
<dbReference type="Gene3D" id="3.90.1420.10">
    <property type="entry name" value="Rubisco LSMT, substrate-binding domain"/>
    <property type="match status" value="1"/>
</dbReference>
<dbReference type="GeneTree" id="ENSGT00940000153577"/>
<dbReference type="Ensembl" id="ENSPKIT00000006394.1">
    <property type="protein sequence ID" value="ENSPKIP00000025657.1"/>
    <property type="gene ID" value="ENSPKIG00000008446.1"/>
</dbReference>
<evidence type="ECO:0000256" key="2">
    <source>
        <dbReference type="ARBA" id="ARBA00022679"/>
    </source>
</evidence>
<dbReference type="InterPro" id="IPR016852">
    <property type="entry name" value="SET_MeTrfase"/>
</dbReference>
<dbReference type="KEGG" id="pki:111835624"/>
<dbReference type="InterPro" id="IPR044429">
    <property type="entry name" value="SETD4_SET"/>
</dbReference>
<protein>
    <submittedName>
        <fullName evidence="6">SET domain containing 4</fullName>
    </submittedName>
</protein>
<dbReference type="GO" id="GO:0016279">
    <property type="term" value="F:protein-lysine N-methyltransferase activity"/>
    <property type="evidence" value="ECO:0007669"/>
    <property type="project" value="InterPro"/>
</dbReference>
<dbReference type="FunFam" id="3.90.1410.10:FF:000002">
    <property type="entry name" value="SET domain-containing protein 4 isoform X1"/>
    <property type="match status" value="1"/>
</dbReference>
<feature type="domain" description="SET" evidence="5">
    <location>
        <begin position="44"/>
        <end position="274"/>
    </location>
</feature>
<feature type="region of interest" description="Disordered" evidence="4">
    <location>
        <begin position="1"/>
        <end position="22"/>
    </location>
</feature>
<evidence type="ECO:0000313" key="6">
    <source>
        <dbReference type="Ensembl" id="ENSPKIP00000025657.1"/>
    </source>
</evidence>
<dbReference type="STRING" id="1676925.ENSPKIP00000025657"/>
<evidence type="ECO:0000256" key="1">
    <source>
        <dbReference type="ARBA" id="ARBA00022603"/>
    </source>
</evidence>
<dbReference type="InterPro" id="IPR036464">
    <property type="entry name" value="Rubisco_LSMT_subst-bd_sf"/>
</dbReference>
<dbReference type="SUPFAM" id="SSF82199">
    <property type="entry name" value="SET domain"/>
    <property type="match status" value="1"/>
</dbReference>
<dbReference type="Proteomes" id="UP000261540">
    <property type="component" value="Unplaced"/>
</dbReference>
<keyword evidence="1" id="KW-0489">Methyltransferase</keyword>
<reference evidence="6" key="1">
    <citation type="submission" date="2025-08" db="UniProtKB">
        <authorList>
            <consortium name="Ensembl"/>
        </authorList>
    </citation>
    <scope>IDENTIFICATION</scope>
</reference>
<evidence type="ECO:0000259" key="5">
    <source>
        <dbReference type="PROSITE" id="PS50280"/>
    </source>
</evidence>
<organism evidence="6 7">
    <name type="scientific">Paramormyrops kingsleyae</name>
    <dbReference type="NCBI Taxonomy" id="1676925"/>
    <lineage>
        <taxon>Eukaryota</taxon>
        <taxon>Metazoa</taxon>
        <taxon>Chordata</taxon>
        <taxon>Craniata</taxon>
        <taxon>Vertebrata</taxon>
        <taxon>Euteleostomi</taxon>
        <taxon>Actinopterygii</taxon>
        <taxon>Neopterygii</taxon>
        <taxon>Teleostei</taxon>
        <taxon>Osteoglossocephala</taxon>
        <taxon>Osteoglossomorpha</taxon>
        <taxon>Osteoglossiformes</taxon>
        <taxon>Mormyridae</taxon>
        <taxon>Paramormyrops</taxon>
    </lineage>
</organism>
<dbReference type="PANTHER" id="PTHR13271">
    <property type="entry name" value="UNCHARACTERIZED PUTATIVE METHYLTRANSFERASE"/>
    <property type="match status" value="1"/>
</dbReference>
<dbReference type="PIRSF" id="PIRSF027158">
    <property type="entry name" value="Lys_MTase_YDR198C_prd"/>
    <property type="match status" value="1"/>
</dbReference>
<dbReference type="Gene3D" id="3.90.1410.10">
    <property type="entry name" value="set domain protein methyltransferase, domain 1"/>
    <property type="match status" value="1"/>
</dbReference>
<dbReference type="InterPro" id="IPR001214">
    <property type="entry name" value="SET_dom"/>
</dbReference>